<proteinExistence type="predicted"/>
<evidence type="ECO:0000313" key="1">
    <source>
        <dbReference type="EMBL" id="KOH46865.1"/>
    </source>
</evidence>
<gene>
    <name evidence="1" type="ORF">NC99_02650</name>
</gene>
<evidence type="ECO:0008006" key="3">
    <source>
        <dbReference type="Google" id="ProtNLM"/>
    </source>
</evidence>
<dbReference type="InterPro" id="IPR011727">
    <property type="entry name" value="CHP02117"/>
</dbReference>
<dbReference type="OrthoDB" id="211174at2"/>
<keyword evidence="2" id="KW-1185">Reference proteome</keyword>
<dbReference type="EMBL" id="LGIA01000014">
    <property type="protein sequence ID" value="KOH46865.1"/>
    <property type="molecule type" value="Genomic_DNA"/>
</dbReference>
<dbReference type="Pfam" id="PF09601">
    <property type="entry name" value="DUF2459"/>
    <property type="match status" value="1"/>
</dbReference>
<dbReference type="NCBIfam" id="TIGR02117">
    <property type="entry name" value="chp_urease_rgn"/>
    <property type="match status" value="1"/>
</dbReference>
<name>A0A0L8VEG3_9BACT</name>
<comment type="caution">
    <text evidence="1">The sequence shown here is derived from an EMBL/GenBank/DDBJ whole genome shotgun (WGS) entry which is preliminary data.</text>
</comment>
<sequence>MSPIIQKFIQWIARLLVALLLVVGCYLTVALVLSVLPANADAAWGGDVDIYIRSNGVHLELVLPLRNEVRDWTDFLAVDEAVADQVQLVSFGWGDRNFFLNTPQWSDLTVKTAAKALLVNSPSAMHVDYYRGLATNDRCKRISMESKHYQAIVAYVEESFARDVHGQPIRIAGFQYSAVDAFYKATGNYNLFFTSNTWTNQCLKKAGLKASVWTPFDRGTLFHYQ</sequence>
<reference evidence="2" key="1">
    <citation type="submission" date="2015-07" db="EMBL/GenBank/DDBJ databases">
        <title>Genome sequencing of Sunxiuqinia dokdonensis strain SK.</title>
        <authorList>
            <person name="Ahn S."/>
            <person name="Kim B.-C."/>
        </authorList>
    </citation>
    <scope>NUCLEOTIDE SEQUENCE [LARGE SCALE GENOMIC DNA]</scope>
    <source>
        <strain evidence="2">SK</strain>
    </source>
</reference>
<dbReference type="RefSeq" id="WP_053179013.1">
    <property type="nucleotide sequence ID" value="NZ_LGIA01000014.1"/>
</dbReference>
<dbReference type="PROSITE" id="PS51257">
    <property type="entry name" value="PROKAR_LIPOPROTEIN"/>
    <property type="match status" value="1"/>
</dbReference>
<dbReference type="Proteomes" id="UP000036958">
    <property type="component" value="Unassembled WGS sequence"/>
</dbReference>
<dbReference type="STRING" id="1409788.NC99_02650"/>
<dbReference type="AlphaFoldDB" id="A0A0L8VEG3"/>
<protein>
    <recommendedName>
        <fullName evidence="3">Urease-associated protein</fullName>
    </recommendedName>
</protein>
<evidence type="ECO:0000313" key="2">
    <source>
        <dbReference type="Proteomes" id="UP000036958"/>
    </source>
</evidence>
<organism evidence="1 2">
    <name type="scientific">Sunxiuqinia dokdonensis</name>
    <dbReference type="NCBI Taxonomy" id="1409788"/>
    <lineage>
        <taxon>Bacteria</taxon>
        <taxon>Pseudomonadati</taxon>
        <taxon>Bacteroidota</taxon>
        <taxon>Bacteroidia</taxon>
        <taxon>Marinilabiliales</taxon>
        <taxon>Prolixibacteraceae</taxon>
        <taxon>Sunxiuqinia</taxon>
    </lineage>
</organism>
<accession>A0A0L8VEG3</accession>